<proteinExistence type="predicted"/>
<sequence>MTLRVPWLTQPSRYGLLSLCRTRPSLFGTGLTISPIRYSHKFATPPSPNLEKLRQIYTVKLVPLHFYLRNNLHVGSGYIWDEFFIGIMCSPKFEGKTHKEMNQMVEDLAAEVGMSGRVRMICQPPSRWHMMRRRTRKRWDFDR</sequence>
<comment type="caution">
    <text evidence="1">The sequence shown here is derived from an EMBL/GenBank/DDBJ whole genome shotgun (WGS) entry which is preliminary data.</text>
</comment>
<keyword evidence="2" id="KW-1185">Reference proteome</keyword>
<name>A0ABP0NP39_9DINO</name>
<evidence type="ECO:0000313" key="2">
    <source>
        <dbReference type="Proteomes" id="UP001642464"/>
    </source>
</evidence>
<dbReference type="EMBL" id="CAXAMM010029335">
    <property type="protein sequence ID" value="CAK9064549.1"/>
    <property type="molecule type" value="Genomic_DNA"/>
</dbReference>
<gene>
    <name evidence="1" type="ORF">SCF082_LOCUS33211</name>
</gene>
<evidence type="ECO:0000313" key="1">
    <source>
        <dbReference type="EMBL" id="CAK9064549.1"/>
    </source>
</evidence>
<dbReference type="Proteomes" id="UP001642464">
    <property type="component" value="Unassembled WGS sequence"/>
</dbReference>
<protein>
    <submittedName>
        <fullName evidence="1">Uncharacterized protein</fullName>
    </submittedName>
</protein>
<accession>A0ABP0NP39</accession>
<organism evidence="1 2">
    <name type="scientific">Durusdinium trenchii</name>
    <dbReference type="NCBI Taxonomy" id="1381693"/>
    <lineage>
        <taxon>Eukaryota</taxon>
        <taxon>Sar</taxon>
        <taxon>Alveolata</taxon>
        <taxon>Dinophyceae</taxon>
        <taxon>Suessiales</taxon>
        <taxon>Symbiodiniaceae</taxon>
        <taxon>Durusdinium</taxon>
    </lineage>
</organism>
<reference evidence="1 2" key="1">
    <citation type="submission" date="2024-02" db="EMBL/GenBank/DDBJ databases">
        <authorList>
            <person name="Chen Y."/>
            <person name="Shah S."/>
            <person name="Dougan E. K."/>
            <person name="Thang M."/>
            <person name="Chan C."/>
        </authorList>
    </citation>
    <scope>NUCLEOTIDE SEQUENCE [LARGE SCALE GENOMIC DNA]</scope>
</reference>